<comment type="caution">
    <text evidence="2">The sequence shown here is derived from an EMBL/GenBank/DDBJ whole genome shotgun (WGS) entry which is preliminary data.</text>
</comment>
<keyword evidence="3" id="KW-1185">Reference proteome</keyword>
<accession>A0ABT3GLJ4</accession>
<protein>
    <submittedName>
        <fullName evidence="2">Uncharacterized protein</fullName>
    </submittedName>
</protein>
<gene>
    <name evidence="2" type="ORF">OKA05_17620</name>
</gene>
<evidence type="ECO:0000256" key="1">
    <source>
        <dbReference type="SAM" id="MobiDB-lite"/>
    </source>
</evidence>
<sequence length="41" mass="4606">MKPKFPSHAVMPAFPDAAFAEVDEQSRDPKRGESKDIAEFQ</sequence>
<evidence type="ECO:0000313" key="2">
    <source>
        <dbReference type="EMBL" id="MCW1924390.1"/>
    </source>
</evidence>
<proteinExistence type="predicted"/>
<dbReference type="RefSeq" id="WP_264488500.1">
    <property type="nucleotide sequence ID" value="NZ_JAPDDT010000008.1"/>
</dbReference>
<reference evidence="2 3" key="1">
    <citation type="submission" date="2022-10" db="EMBL/GenBank/DDBJ databases">
        <title>Luteolibacter arcticus strain CCTCC AB 2014275, whole genome shotgun sequencing project.</title>
        <authorList>
            <person name="Zhao G."/>
            <person name="Shen L."/>
        </authorList>
    </citation>
    <scope>NUCLEOTIDE SEQUENCE [LARGE SCALE GENOMIC DNA]</scope>
    <source>
        <strain evidence="2 3">CCTCC AB 2014275</strain>
    </source>
</reference>
<feature type="region of interest" description="Disordered" evidence="1">
    <location>
        <begin position="22"/>
        <end position="41"/>
    </location>
</feature>
<organism evidence="2 3">
    <name type="scientific">Luteolibacter arcticus</name>
    <dbReference type="NCBI Taxonomy" id="1581411"/>
    <lineage>
        <taxon>Bacteria</taxon>
        <taxon>Pseudomonadati</taxon>
        <taxon>Verrucomicrobiota</taxon>
        <taxon>Verrucomicrobiia</taxon>
        <taxon>Verrucomicrobiales</taxon>
        <taxon>Verrucomicrobiaceae</taxon>
        <taxon>Luteolibacter</taxon>
    </lineage>
</organism>
<evidence type="ECO:0000313" key="3">
    <source>
        <dbReference type="Proteomes" id="UP001320876"/>
    </source>
</evidence>
<feature type="compositionally biased region" description="Basic and acidic residues" evidence="1">
    <location>
        <begin position="24"/>
        <end position="41"/>
    </location>
</feature>
<dbReference type="Proteomes" id="UP001320876">
    <property type="component" value="Unassembled WGS sequence"/>
</dbReference>
<name>A0ABT3GLJ4_9BACT</name>
<dbReference type="EMBL" id="JAPDDT010000008">
    <property type="protein sequence ID" value="MCW1924390.1"/>
    <property type="molecule type" value="Genomic_DNA"/>
</dbReference>